<evidence type="ECO:0000313" key="1">
    <source>
        <dbReference type="EMBL" id="TYK94788.1"/>
    </source>
</evidence>
<dbReference type="AlphaFoldDB" id="A0A5S4TDF7"/>
<sequence length="63" mass="6924">DEAIHLSRHVHALGIKPGRITGSIDIGLPYPRDLAVTEDPEFVRLVVQLRTMLRASHQPGDAS</sequence>
<reference evidence="1 2" key="1">
    <citation type="submission" date="2019-02" db="EMBL/GenBank/DDBJ databases">
        <title>Novel genomic isolates of S. pyogenes and S. dysgalactiae subsp. equisimilis associated to necrotising fasciitis (NSTI).</title>
        <authorList>
            <person name="Barrantes I."/>
        </authorList>
    </citation>
    <scope>NUCLEOTIDE SEQUENCE [LARGE SCALE GENOMIC DNA]</scope>
    <source>
        <strain evidence="1 2">SPY2028</strain>
    </source>
</reference>
<evidence type="ECO:0000313" key="2">
    <source>
        <dbReference type="Proteomes" id="UP000324058"/>
    </source>
</evidence>
<keyword evidence="1" id="KW-0067">ATP-binding</keyword>
<dbReference type="EMBL" id="SJLL01000278">
    <property type="protein sequence ID" value="TYK94788.1"/>
    <property type="molecule type" value="Genomic_DNA"/>
</dbReference>
<gene>
    <name evidence="1" type="ORF">E0F66_11335</name>
</gene>
<organism evidence="1 2">
    <name type="scientific">Streptococcus pyogenes</name>
    <dbReference type="NCBI Taxonomy" id="1314"/>
    <lineage>
        <taxon>Bacteria</taxon>
        <taxon>Bacillati</taxon>
        <taxon>Bacillota</taxon>
        <taxon>Bacilli</taxon>
        <taxon>Lactobacillales</taxon>
        <taxon>Streptococcaceae</taxon>
        <taxon>Streptococcus</taxon>
    </lineage>
</organism>
<keyword evidence="1" id="KW-0547">Nucleotide-binding</keyword>
<accession>A0A5S4TDF7</accession>
<dbReference type="Proteomes" id="UP000324058">
    <property type="component" value="Unassembled WGS sequence"/>
</dbReference>
<proteinExistence type="predicted"/>
<protein>
    <submittedName>
        <fullName evidence="1">ABC transporter ATP-binding protein</fullName>
    </submittedName>
</protein>
<comment type="caution">
    <text evidence="1">The sequence shown here is derived from an EMBL/GenBank/DDBJ whole genome shotgun (WGS) entry which is preliminary data.</text>
</comment>
<dbReference type="GO" id="GO:0005524">
    <property type="term" value="F:ATP binding"/>
    <property type="evidence" value="ECO:0007669"/>
    <property type="project" value="UniProtKB-KW"/>
</dbReference>
<name>A0A5S4TDF7_STRPY</name>
<feature type="non-terminal residue" evidence="1">
    <location>
        <position position="1"/>
    </location>
</feature>